<keyword evidence="4" id="KW-1185">Reference proteome</keyword>
<dbReference type="KEGG" id="tpla:ElP_63510"/>
<keyword evidence="2" id="KW-0472">Membrane</keyword>
<keyword evidence="2" id="KW-0812">Transmembrane</keyword>
<name>A0A518HCM3_9BACT</name>
<dbReference type="EMBL" id="CP036426">
    <property type="protein sequence ID" value="QDV38396.1"/>
    <property type="molecule type" value="Genomic_DNA"/>
</dbReference>
<dbReference type="Proteomes" id="UP000317835">
    <property type="component" value="Chromosome"/>
</dbReference>
<sequence length="150" mass="15424">MTRPEPRRPSRTLGAATAPSPGLRGLHPAEALAVAQGAYYAATGLWALLDVDSFQEVTGPKVDVWLVKTVGALVTATGGAIGLAGARRRVTPEIELLAAGSALGLAAIDVYYVARGRIAPIYLADAVAELGLAAAWALVRGPGQGRRASR</sequence>
<keyword evidence="2" id="KW-1133">Transmembrane helix</keyword>
<dbReference type="AlphaFoldDB" id="A0A518HCM3"/>
<feature type="region of interest" description="Disordered" evidence="1">
    <location>
        <begin position="1"/>
        <end position="21"/>
    </location>
</feature>
<proteinExistence type="predicted"/>
<accession>A0A518HCM3</accession>
<reference evidence="3 4" key="1">
    <citation type="submission" date="2019-02" db="EMBL/GenBank/DDBJ databases">
        <title>Deep-cultivation of Planctomycetes and their phenomic and genomic characterization uncovers novel biology.</title>
        <authorList>
            <person name="Wiegand S."/>
            <person name="Jogler M."/>
            <person name="Boedeker C."/>
            <person name="Pinto D."/>
            <person name="Vollmers J."/>
            <person name="Rivas-Marin E."/>
            <person name="Kohn T."/>
            <person name="Peeters S.H."/>
            <person name="Heuer A."/>
            <person name="Rast P."/>
            <person name="Oberbeckmann S."/>
            <person name="Bunk B."/>
            <person name="Jeske O."/>
            <person name="Meyerdierks A."/>
            <person name="Storesund J.E."/>
            <person name="Kallscheuer N."/>
            <person name="Luecker S."/>
            <person name="Lage O.M."/>
            <person name="Pohl T."/>
            <person name="Merkel B.J."/>
            <person name="Hornburger P."/>
            <person name="Mueller R.-W."/>
            <person name="Bruemmer F."/>
            <person name="Labrenz M."/>
            <person name="Spormann A.M."/>
            <person name="Op den Camp H."/>
            <person name="Overmann J."/>
            <person name="Amann R."/>
            <person name="Jetten M.S.M."/>
            <person name="Mascher T."/>
            <person name="Medema M.H."/>
            <person name="Devos D.P."/>
            <person name="Kaster A.-K."/>
            <person name="Ovreas L."/>
            <person name="Rohde M."/>
            <person name="Galperin M.Y."/>
            <person name="Jogler C."/>
        </authorList>
    </citation>
    <scope>NUCLEOTIDE SEQUENCE [LARGE SCALE GENOMIC DNA]</scope>
    <source>
        <strain evidence="3 4">ElP</strain>
    </source>
</reference>
<feature type="transmembrane region" description="Helical" evidence="2">
    <location>
        <begin position="96"/>
        <end position="114"/>
    </location>
</feature>
<evidence type="ECO:0000256" key="2">
    <source>
        <dbReference type="SAM" id="Phobius"/>
    </source>
</evidence>
<feature type="transmembrane region" description="Helical" evidence="2">
    <location>
        <begin position="65"/>
        <end position="84"/>
    </location>
</feature>
<organism evidence="3 4">
    <name type="scientific">Tautonia plasticadhaerens</name>
    <dbReference type="NCBI Taxonomy" id="2527974"/>
    <lineage>
        <taxon>Bacteria</taxon>
        <taxon>Pseudomonadati</taxon>
        <taxon>Planctomycetota</taxon>
        <taxon>Planctomycetia</taxon>
        <taxon>Isosphaerales</taxon>
        <taxon>Isosphaeraceae</taxon>
        <taxon>Tautonia</taxon>
    </lineage>
</organism>
<evidence type="ECO:0000313" key="4">
    <source>
        <dbReference type="Proteomes" id="UP000317835"/>
    </source>
</evidence>
<protein>
    <submittedName>
        <fullName evidence="3">Uncharacterized protein</fullName>
    </submittedName>
</protein>
<evidence type="ECO:0000256" key="1">
    <source>
        <dbReference type="SAM" id="MobiDB-lite"/>
    </source>
</evidence>
<gene>
    <name evidence="3" type="ORF">ElP_63510</name>
</gene>
<evidence type="ECO:0000313" key="3">
    <source>
        <dbReference type="EMBL" id="QDV38396.1"/>
    </source>
</evidence>
<dbReference type="RefSeq" id="WP_197446510.1">
    <property type="nucleotide sequence ID" value="NZ_CP036426.1"/>
</dbReference>